<dbReference type="CDD" id="cd06173">
    <property type="entry name" value="MFS_MefA_like"/>
    <property type="match status" value="1"/>
</dbReference>
<feature type="transmembrane region" description="Helical" evidence="7">
    <location>
        <begin position="328"/>
        <end position="350"/>
    </location>
</feature>
<keyword evidence="10" id="KW-1185">Reference proteome</keyword>
<keyword evidence="5 7" id="KW-1133">Transmembrane helix</keyword>
<organism evidence="9 10">
    <name type="scientific">Larsenimonas suaedae</name>
    <dbReference type="NCBI Taxonomy" id="1851019"/>
    <lineage>
        <taxon>Bacteria</taxon>
        <taxon>Pseudomonadati</taxon>
        <taxon>Pseudomonadota</taxon>
        <taxon>Gammaproteobacteria</taxon>
        <taxon>Oceanospirillales</taxon>
        <taxon>Halomonadaceae</taxon>
        <taxon>Larsenimonas</taxon>
    </lineage>
</organism>
<dbReference type="InterPro" id="IPR036259">
    <property type="entry name" value="MFS_trans_sf"/>
</dbReference>
<feature type="transmembrane region" description="Helical" evidence="7">
    <location>
        <begin position="172"/>
        <end position="193"/>
    </location>
</feature>
<feature type="transmembrane region" description="Helical" evidence="7">
    <location>
        <begin position="225"/>
        <end position="245"/>
    </location>
</feature>
<keyword evidence="6 7" id="KW-0472">Membrane</keyword>
<dbReference type="PANTHER" id="PTHR43266">
    <property type="entry name" value="MACROLIDE-EFFLUX PROTEIN"/>
    <property type="match status" value="1"/>
</dbReference>
<keyword evidence="4 7" id="KW-0812">Transmembrane</keyword>
<evidence type="ECO:0000259" key="8">
    <source>
        <dbReference type="SMART" id="SM00563"/>
    </source>
</evidence>
<dbReference type="PANTHER" id="PTHR43266:SF2">
    <property type="entry name" value="MAJOR FACILITATOR SUPERFAMILY (MFS) PROFILE DOMAIN-CONTAINING PROTEIN"/>
    <property type="match status" value="1"/>
</dbReference>
<dbReference type="Gene3D" id="1.20.1250.20">
    <property type="entry name" value="MFS general substrate transporter like domains"/>
    <property type="match status" value="1"/>
</dbReference>
<dbReference type="SUPFAM" id="SSF103473">
    <property type="entry name" value="MFS general substrate transporter"/>
    <property type="match status" value="1"/>
</dbReference>
<evidence type="ECO:0000256" key="5">
    <source>
        <dbReference type="ARBA" id="ARBA00022989"/>
    </source>
</evidence>
<protein>
    <submittedName>
        <fullName evidence="9">MFS transporter</fullName>
    </submittedName>
</protein>
<dbReference type="EMBL" id="JARWAO010000005">
    <property type="protein sequence ID" value="MDR5896593.1"/>
    <property type="molecule type" value="Genomic_DNA"/>
</dbReference>
<dbReference type="Pfam" id="PF07690">
    <property type="entry name" value="MFS_1"/>
    <property type="match status" value="1"/>
</dbReference>
<keyword evidence="3" id="KW-1003">Cell membrane</keyword>
<accession>A0ABU1GZ55</accession>
<feature type="transmembrane region" description="Helical" evidence="7">
    <location>
        <begin position="371"/>
        <end position="391"/>
    </location>
</feature>
<dbReference type="SMART" id="SM00563">
    <property type="entry name" value="PlsC"/>
    <property type="match status" value="1"/>
</dbReference>
<evidence type="ECO:0000256" key="6">
    <source>
        <dbReference type="ARBA" id="ARBA00023136"/>
    </source>
</evidence>
<comment type="caution">
    <text evidence="9">The sequence shown here is derived from an EMBL/GenBank/DDBJ whole genome shotgun (WGS) entry which is preliminary data.</text>
</comment>
<evidence type="ECO:0000313" key="10">
    <source>
        <dbReference type="Proteomes" id="UP001269375"/>
    </source>
</evidence>
<evidence type="ECO:0000256" key="2">
    <source>
        <dbReference type="ARBA" id="ARBA00022448"/>
    </source>
</evidence>
<feature type="transmembrane region" description="Helical" evidence="7">
    <location>
        <begin position="397"/>
        <end position="414"/>
    </location>
</feature>
<feature type="domain" description="Phospholipid/glycerol acyltransferase" evidence="8">
    <location>
        <begin position="450"/>
        <end position="566"/>
    </location>
</feature>
<dbReference type="CDD" id="cd07989">
    <property type="entry name" value="LPLAT_AGPAT-like"/>
    <property type="match status" value="1"/>
</dbReference>
<dbReference type="InterPro" id="IPR002123">
    <property type="entry name" value="Plipid/glycerol_acylTrfase"/>
</dbReference>
<proteinExistence type="predicted"/>
<evidence type="ECO:0000313" key="9">
    <source>
        <dbReference type="EMBL" id="MDR5896593.1"/>
    </source>
</evidence>
<feature type="transmembrane region" description="Helical" evidence="7">
    <location>
        <begin position="260"/>
        <end position="280"/>
    </location>
</feature>
<evidence type="ECO:0000256" key="3">
    <source>
        <dbReference type="ARBA" id="ARBA00022475"/>
    </source>
</evidence>
<sequence length="631" mass="68767">MSADMMIHRRFAPFFWTQALGAFNDNLFKNVLLLLVTFVAVPERGWDAGTVNNLAAGLFILPFLLFSALGGTLADALDKRQLIVGLKWLELMTMTGAAWALLTDSYAALLGLLFMMGVQSALFGPVKYAILPQHLGRHELVGGNAWVEMGTFLAILFGTLASAFVITGEGGGWLPALCLWSVALVGVMISHAIPSAPPAQKQSIVWRPIRESVSVMRDAWHARGIFQALVGISLFWFLGTCYLTQLPQWTKDVVMGPEKAFSFLLGAFAVGIGLGSFVCARLSAGRLEIGLVPLGAGIIALGGGWFALTEPFAGAPLSLEALLGMGAFWLMLFKLMMIGLGGGLYIVPLYTLIQLRSPDGQRARMIAANNLLNALFMIAAAVFGLVMLGVFQASLNLLFGLLSLLSLMIAVSVATRHPRPLMRIVIFLTIHIWYRLRLTGRRNIPATGPALIVCNHVSFMDALVLGGASSRPLRFLMDKPIYESPWLNWFFRMAGAIPVESERSDPKGMRRALDQVSEALANGEVVMLFPEGRLTRDGQVHEFRRGIDLILRRDPVPVVPASLSGLWGSWTSRQGGGPFKGFPRRVRAKVCLHFGEAMAPDAGREALRDRVVALKEEGDLNASTPPLRRPH</sequence>
<dbReference type="Proteomes" id="UP001269375">
    <property type="component" value="Unassembled WGS sequence"/>
</dbReference>
<feature type="transmembrane region" description="Helical" evidence="7">
    <location>
        <begin position="55"/>
        <end position="77"/>
    </location>
</feature>
<feature type="transmembrane region" description="Helical" evidence="7">
    <location>
        <begin position="143"/>
        <end position="166"/>
    </location>
</feature>
<evidence type="ECO:0000256" key="4">
    <source>
        <dbReference type="ARBA" id="ARBA00022692"/>
    </source>
</evidence>
<dbReference type="InterPro" id="IPR011701">
    <property type="entry name" value="MFS"/>
</dbReference>
<evidence type="ECO:0000256" key="1">
    <source>
        <dbReference type="ARBA" id="ARBA00004651"/>
    </source>
</evidence>
<dbReference type="SUPFAM" id="SSF69593">
    <property type="entry name" value="Glycerol-3-phosphate (1)-acyltransferase"/>
    <property type="match status" value="1"/>
</dbReference>
<dbReference type="Pfam" id="PF01553">
    <property type="entry name" value="Acyltransferase"/>
    <property type="match status" value="1"/>
</dbReference>
<feature type="transmembrane region" description="Helical" evidence="7">
    <location>
        <begin position="287"/>
        <end position="308"/>
    </location>
</feature>
<comment type="subcellular location">
    <subcellularLocation>
        <location evidence="1">Cell membrane</location>
        <topology evidence="1">Multi-pass membrane protein</topology>
    </subcellularLocation>
</comment>
<name>A0ABU1GZ55_9GAMM</name>
<dbReference type="RefSeq" id="WP_251594334.1">
    <property type="nucleotide sequence ID" value="NZ_JAMLJI010000003.1"/>
</dbReference>
<evidence type="ECO:0000256" key="7">
    <source>
        <dbReference type="SAM" id="Phobius"/>
    </source>
</evidence>
<reference evidence="9 10" key="1">
    <citation type="submission" date="2023-04" db="EMBL/GenBank/DDBJ databases">
        <title>A long-awaited taxogenomic arrangement of the family Halomonadaceae.</title>
        <authorList>
            <person name="De La Haba R."/>
            <person name="Chuvochina M."/>
            <person name="Wittouck S."/>
            <person name="Arahal D.R."/>
            <person name="Sanchez-Porro C."/>
            <person name="Hugenholtz P."/>
            <person name="Ventosa A."/>
        </authorList>
    </citation>
    <scope>NUCLEOTIDE SEQUENCE [LARGE SCALE GENOMIC DNA]</scope>
    <source>
        <strain evidence="9 10">DSM 22428</strain>
    </source>
</reference>
<keyword evidence="2" id="KW-0813">Transport</keyword>
<gene>
    <name evidence="9" type="ORF">QC825_10950</name>
</gene>